<sequence length="92" mass="10369">MGQKQQSTADPVAEPKKRRRVGFSNIDSGIEANDCIKIYLGMIRLCVSDNYYRPDLKKPALARLSAVHRSLKVTESGVKQRNRQSVKIPGRK</sequence>
<feature type="region of interest" description="Disordered" evidence="1">
    <location>
        <begin position="72"/>
        <end position="92"/>
    </location>
</feature>
<reference evidence="2" key="1">
    <citation type="submission" date="2018-02" db="EMBL/GenBank/DDBJ databases">
        <authorList>
            <person name="Cohen D.B."/>
            <person name="Kent A.D."/>
        </authorList>
    </citation>
    <scope>NUCLEOTIDE SEQUENCE</scope>
</reference>
<protein>
    <submittedName>
        <fullName evidence="2">Uncharacterized protein</fullName>
    </submittedName>
</protein>
<name>A0A2N9F397_FAGSY</name>
<dbReference type="AlphaFoldDB" id="A0A2N9F397"/>
<dbReference type="Gene3D" id="3.30.390.110">
    <property type="match status" value="1"/>
</dbReference>
<dbReference type="EMBL" id="OIVN01000526">
    <property type="protein sequence ID" value="SPC81623.1"/>
    <property type="molecule type" value="Genomic_DNA"/>
</dbReference>
<evidence type="ECO:0000256" key="1">
    <source>
        <dbReference type="SAM" id="MobiDB-lite"/>
    </source>
</evidence>
<gene>
    <name evidence="2" type="ORF">FSB_LOCUS9505</name>
</gene>
<proteinExistence type="predicted"/>
<evidence type="ECO:0000313" key="2">
    <source>
        <dbReference type="EMBL" id="SPC81623.1"/>
    </source>
</evidence>
<accession>A0A2N9F397</accession>
<feature type="compositionally biased region" description="Basic residues" evidence="1">
    <location>
        <begin position="80"/>
        <end position="92"/>
    </location>
</feature>
<feature type="region of interest" description="Disordered" evidence="1">
    <location>
        <begin position="1"/>
        <end position="21"/>
    </location>
</feature>
<organism evidence="2">
    <name type="scientific">Fagus sylvatica</name>
    <name type="common">Beechnut</name>
    <dbReference type="NCBI Taxonomy" id="28930"/>
    <lineage>
        <taxon>Eukaryota</taxon>
        <taxon>Viridiplantae</taxon>
        <taxon>Streptophyta</taxon>
        <taxon>Embryophyta</taxon>
        <taxon>Tracheophyta</taxon>
        <taxon>Spermatophyta</taxon>
        <taxon>Magnoliopsida</taxon>
        <taxon>eudicotyledons</taxon>
        <taxon>Gunneridae</taxon>
        <taxon>Pentapetalae</taxon>
        <taxon>rosids</taxon>
        <taxon>fabids</taxon>
        <taxon>Fagales</taxon>
        <taxon>Fagaceae</taxon>
        <taxon>Fagus</taxon>
    </lineage>
</organism>